<dbReference type="Gene3D" id="3.40.50.150">
    <property type="entry name" value="Vaccinia Virus protein VP39"/>
    <property type="match status" value="1"/>
</dbReference>
<dbReference type="GO" id="GO:0008168">
    <property type="term" value="F:methyltransferase activity"/>
    <property type="evidence" value="ECO:0007669"/>
    <property type="project" value="UniProtKB-KW"/>
</dbReference>
<comment type="pathway">
    <text evidence="4">Quinol/quinone metabolism; menaquinone biosynthesis; menaquinol from 1,4-dihydroxy-2-naphthoate: step 2/2.</text>
</comment>
<evidence type="ECO:0000256" key="2">
    <source>
        <dbReference type="ARBA" id="ARBA00022679"/>
    </source>
</evidence>
<dbReference type="RefSeq" id="WP_407883011.1">
    <property type="nucleotide sequence ID" value="NZ_BQXO01000002.1"/>
</dbReference>
<dbReference type="InterPro" id="IPR029063">
    <property type="entry name" value="SAM-dependent_MTases_sf"/>
</dbReference>
<dbReference type="HAMAP" id="MF_01813">
    <property type="entry name" value="MenG_UbiE_methyltr"/>
    <property type="match status" value="1"/>
</dbReference>
<organism evidence="5 6">
    <name type="scientific">Furfurilactobacillus curtus</name>
    <dbReference type="NCBI Taxonomy" id="1746200"/>
    <lineage>
        <taxon>Bacteria</taxon>
        <taxon>Bacillati</taxon>
        <taxon>Bacillota</taxon>
        <taxon>Bacilli</taxon>
        <taxon>Lactobacillales</taxon>
        <taxon>Lactobacillaceae</taxon>
        <taxon>Furfurilactobacillus</taxon>
    </lineage>
</organism>
<dbReference type="Proteomes" id="UP001628078">
    <property type="component" value="Unassembled WGS sequence"/>
</dbReference>
<dbReference type="PROSITE" id="PS01183">
    <property type="entry name" value="UBIE_1"/>
    <property type="match status" value="1"/>
</dbReference>
<reference evidence="5 6" key="1">
    <citation type="submission" date="2022-03" db="EMBL/GenBank/DDBJ databases">
        <title>Draft genome sequence of Furfurilactobacillus curtus JCM 31185.</title>
        <authorList>
            <person name="Suzuki S."/>
            <person name="Endo A."/>
            <person name="Kajikawa A."/>
        </authorList>
    </citation>
    <scope>NUCLEOTIDE SEQUENCE [LARGE SCALE GENOMIC DNA]</scope>
    <source>
        <strain evidence="5 6">JCM 31185</strain>
    </source>
</reference>
<dbReference type="InterPro" id="IPR004033">
    <property type="entry name" value="UbiE/COQ5_MeTrFase"/>
</dbReference>
<feature type="binding site" evidence="4">
    <location>
        <position position="61"/>
    </location>
    <ligand>
        <name>S-adenosyl-L-methionine</name>
        <dbReference type="ChEBI" id="CHEBI:59789"/>
    </ligand>
</feature>
<proteinExistence type="inferred from homology"/>
<dbReference type="GO" id="GO:0032259">
    <property type="term" value="P:methylation"/>
    <property type="evidence" value="ECO:0007669"/>
    <property type="project" value="UniProtKB-KW"/>
</dbReference>
<evidence type="ECO:0000313" key="5">
    <source>
        <dbReference type="EMBL" id="GKT05622.1"/>
    </source>
</evidence>
<dbReference type="NCBIfam" id="TIGR01934">
    <property type="entry name" value="MenG_MenH_UbiE"/>
    <property type="match status" value="1"/>
</dbReference>
<comment type="function">
    <text evidence="4">Methyltransferase required for the conversion of demethylmenaquinol (DMKH2) to menaquinol (MKH2).</text>
</comment>
<name>A0ABQ5JS43_9LACO</name>
<dbReference type="PANTHER" id="PTHR43591:SF24">
    <property type="entry name" value="2-METHOXY-6-POLYPRENYL-1,4-BENZOQUINOL METHYLASE, MITOCHONDRIAL"/>
    <property type="match status" value="1"/>
</dbReference>
<dbReference type="PANTHER" id="PTHR43591">
    <property type="entry name" value="METHYLTRANSFERASE"/>
    <property type="match status" value="1"/>
</dbReference>
<comment type="caution">
    <text evidence="4">Lacks conserved residue(s) required for the propagation of feature annotation.</text>
</comment>
<gene>
    <name evidence="4 5" type="primary">menG</name>
    <name evidence="5" type="ORF">JCM31185_09100</name>
</gene>
<dbReference type="NCBIfam" id="NF001244">
    <property type="entry name" value="PRK00216.1-5"/>
    <property type="match status" value="1"/>
</dbReference>
<evidence type="ECO:0000256" key="3">
    <source>
        <dbReference type="ARBA" id="ARBA00022691"/>
    </source>
</evidence>
<dbReference type="EMBL" id="BQXO01000002">
    <property type="protein sequence ID" value="GKT05622.1"/>
    <property type="molecule type" value="Genomic_DNA"/>
</dbReference>
<evidence type="ECO:0000256" key="1">
    <source>
        <dbReference type="ARBA" id="ARBA00022603"/>
    </source>
</evidence>
<dbReference type="NCBIfam" id="NF001243">
    <property type="entry name" value="PRK00216.1-4"/>
    <property type="match status" value="1"/>
</dbReference>
<dbReference type="SUPFAM" id="SSF53335">
    <property type="entry name" value="S-adenosyl-L-methionine-dependent methyltransferases"/>
    <property type="match status" value="1"/>
</dbReference>
<comment type="caution">
    <text evidence="5">The sequence shown here is derived from an EMBL/GenBank/DDBJ whole genome shotgun (WGS) entry which is preliminary data.</text>
</comment>
<evidence type="ECO:0000313" key="6">
    <source>
        <dbReference type="Proteomes" id="UP001628078"/>
    </source>
</evidence>
<dbReference type="PROSITE" id="PS01184">
    <property type="entry name" value="UBIE_2"/>
    <property type="match status" value="1"/>
</dbReference>
<comment type="catalytic activity">
    <reaction evidence="4">
        <text>a 2-demethylmenaquinol + S-adenosyl-L-methionine = a menaquinol + S-adenosyl-L-homocysteine + H(+)</text>
        <dbReference type="Rhea" id="RHEA:42640"/>
        <dbReference type="Rhea" id="RHEA-COMP:9539"/>
        <dbReference type="Rhea" id="RHEA-COMP:9563"/>
        <dbReference type="ChEBI" id="CHEBI:15378"/>
        <dbReference type="ChEBI" id="CHEBI:18151"/>
        <dbReference type="ChEBI" id="CHEBI:55437"/>
        <dbReference type="ChEBI" id="CHEBI:57856"/>
        <dbReference type="ChEBI" id="CHEBI:59789"/>
        <dbReference type="EC" id="2.1.1.163"/>
    </reaction>
</comment>
<feature type="binding site" evidence="4">
    <location>
        <position position="82"/>
    </location>
    <ligand>
        <name>S-adenosyl-L-methionine</name>
        <dbReference type="ChEBI" id="CHEBI:59789"/>
    </ligand>
</feature>
<evidence type="ECO:0000256" key="4">
    <source>
        <dbReference type="HAMAP-Rule" id="MF_01813"/>
    </source>
</evidence>
<keyword evidence="3 4" id="KW-0949">S-adenosyl-L-methionine</keyword>
<sequence>MSLASPKRPASVQALFTKLAPRYDRMNNIISLGQHKKWRQRAMAITHILPGDLALDLCCGTGDWTIALANCVGAKGHIVGVDFSGAMVSIARQKIAVQDLTDQATVIVGDALHLPFPNDTFAVVTIGFGLRNLADRAAGLSEILRVLQPGGQLICLESSQPTAPIIRPLWHWYFSRIMPWLGQVFAHAHDEYDYLQRTTAAFPSYQALSDSFETAGFTKVTFQRFTFGAAACHTGFKSIAAPVYSH</sequence>
<comment type="similarity">
    <text evidence="4">Belongs to the class I-like SAM-binding methyltransferase superfamily. MenG/UbiE family.</text>
</comment>
<dbReference type="Pfam" id="PF01209">
    <property type="entry name" value="Ubie_methyltran"/>
    <property type="match status" value="1"/>
</dbReference>
<dbReference type="InterPro" id="IPR023576">
    <property type="entry name" value="UbiE/COQ5_MeTrFase_CS"/>
</dbReference>
<dbReference type="PROSITE" id="PS51608">
    <property type="entry name" value="SAM_MT_UBIE"/>
    <property type="match status" value="1"/>
</dbReference>
<keyword evidence="1 4" id="KW-0489">Methyltransferase</keyword>
<keyword evidence="6" id="KW-1185">Reference proteome</keyword>
<keyword evidence="4" id="KW-0474">Menaquinone biosynthesis</keyword>
<protein>
    <recommendedName>
        <fullName evidence="4">Demethylmenaquinone methyltransferase</fullName>
        <ecNumber evidence="4">2.1.1.163</ecNumber>
    </recommendedName>
</protein>
<accession>A0ABQ5JS43</accession>
<dbReference type="CDD" id="cd02440">
    <property type="entry name" value="AdoMet_MTases"/>
    <property type="match status" value="1"/>
</dbReference>
<dbReference type="EC" id="2.1.1.163" evidence="4"/>
<feature type="binding site" evidence="4">
    <location>
        <begin position="110"/>
        <end position="111"/>
    </location>
    <ligand>
        <name>S-adenosyl-L-methionine</name>
        <dbReference type="ChEBI" id="CHEBI:59789"/>
    </ligand>
</feature>
<keyword evidence="2 4" id="KW-0808">Transferase</keyword>